<dbReference type="EMBL" id="JAAQTO010000032">
    <property type="protein sequence ID" value="NIC06301.1"/>
    <property type="molecule type" value="Genomic_DNA"/>
</dbReference>
<gene>
    <name evidence="1" type="ORF">HBJ55_12760</name>
</gene>
<organism evidence="1 2">
    <name type="scientific">Billgrantia bachuensis</name>
    <dbReference type="NCBI Taxonomy" id="2717286"/>
    <lineage>
        <taxon>Bacteria</taxon>
        <taxon>Pseudomonadati</taxon>
        <taxon>Pseudomonadota</taxon>
        <taxon>Gammaproteobacteria</taxon>
        <taxon>Oceanospirillales</taxon>
        <taxon>Halomonadaceae</taxon>
        <taxon>Billgrantia</taxon>
    </lineage>
</organism>
<reference evidence="1 2" key="1">
    <citation type="submission" date="2020-03" db="EMBL/GenBank/DDBJ databases">
        <title>Identification of Halomonas strains.</title>
        <authorList>
            <person name="Xiao Z."/>
            <person name="Dong F."/>
            <person name="Wang Z."/>
            <person name="Zhao J.-Y."/>
        </authorList>
    </citation>
    <scope>NUCLEOTIDE SEQUENCE [LARGE SCALE GENOMIC DNA]</scope>
    <source>
        <strain evidence="1 2">DX6</strain>
    </source>
</reference>
<comment type="caution">
    <text evidence="1">The sequence shown here is derived from an EMBL/GenBank/DDBJ whole genome shotgun (WGS) entry which is preliminary data.</text>
</comment>
<name>A0ABX0PUU9_9GAMM</name>
<sequence>MGGYSLFQMWEPFRQSLIAGHLFYVKQANKRLLSQFDDIKGEADKAAERWLEENSQYFDPDRHDPGEFEERACDASVEFYGMMCDLREQTKLSVVAGMYHEWDKHLRKWMTGEIRHWHIGGIVAEKVWTVDVGKLFDLMESLGWKIRSQDYFSEIDACRLVVNVYKHGKGGSLNDLKQRYPEYLSDPLGHIGGGFSGINYLDYDHLSVSDGQLQRFSDAIASFWKEVPENILDREDLEVPDWFAKVMLDDQRAASRQQGGPNL</sequence>
<accession>A0ABX0PUU9</accession>
<proteinExistence type="predicted"/>
<evidence type="ECO:0000313" key="1">
    <source>
        <dbReference type="EMBL" id="NIC06301.1"/>
    </source>
</evidence>
<evidence type="ECO:0000313" key="2">
    <source>
        <dbReference type="Proteomes" id="UP001318321"/>
    </source>
</evidence>
<dbReference type="RefSeq" id="WP_167115271.1">
    <property type="nucleotide sequence ID" value="NZ_JAAQTO010000032.1"/>
</dbReference>
<protein>
    <submittedName>
        <fullName evidence="1">Uncharacterized protein</fullName>
    </submittedName>
</protein>
<keyword evidence="2" id="KW-1185">Reference proteome</keyword>
<dbReference type="Proteomes" id="UP001318321">
    <property type="component" value="Unassembled WGS sequence"/>
</dbReference>